<reference evidence="2 3" key="1">
    <citation type="journal article" date="2012" name="J. Bacteriol.">
        <title>Complete Genome Sequence of Flavobacterium indicum GPSTA100-9T, Isolated from Warm Spring Water.</title>
        <authorList>
            <person name="Barbier P."/>
            <person name="Houel A."/>
            <person name="Loux V."/>
            <person name="Poulain J."/>
            <person name="Bernardet J.F."/>
            <person name="Touchon M."/>
            <person name="Duchaud E."/>
        </authorList>
    </citation>
    <scope>NUCLEOTIDE SEQUENCE [LARGE SCALE GENOMIC DNA]</scope>
    <source>
        <strain evidence="3">DSM 17447 / CIP 109464 / GPTSA100-9</strain>
    </source>
</reference>
<keyword evidence="1" id="KW-0472">Membrane</keyword>
<dbReference type="STRING" id="1094466.KQS_08980"/>
<accession>H8XU01</accession>
<dbReference type="eggNOG" id="ENOG502Z84C">
    <property type="taxonomic scope" value="Bacteria"/>
</dbReference>
<sequence>MTDLELFYQLKEKVLERYKESNPYFNGNWKNFSSQDILQLIDEIQIQTKSTVSEKWIYTHLKPETNVKLPRKDMLDILSSYANEKSWDAFKFNAINTLETLPQSNKQKSKWKLSYLLYSVLFLLFIGILYFKIKKPNQTSIVLKNSFTNDSVSKQEVKAYIIEDSIEKPVDLEKEEITNEKPIKVLIKSPFYQSKKIVLEPNLAVNTIELKPNDYAMVLKAFLKSDIKDWQIRKQQLKKILSDNLEVIVMLPNNLGAEYLNKEEFAQKLIIPSPSLKKMSIIEVENDENDRIKFIRIIQD</sequence>
<keyword evidence="1" id="KW-0812">Transmembrane</keyword>
<feature type="transmembrane region" description="Helical" evidence="1">
    <location>
        <begin position="113"/>
        <end position="131"/>
    </location>
</feature>
<dbReference type="Proteomes" id="UP000007599">
    <property type="component" value="Chromosome I"/>
</dbReference>
<keyword evidence="1" id="KW-1133">Transmembrane helix</keyword>
<evidence type="ECO:0000256" key="1">
    <source>
        <dbReference type="SAM" id="Phobius"/>
    </source>
</evidence>
<keyword evidence="3" id="KW-1185">Reference proteome</keyword>
<dbReference type="EMBL" id="HE774682">
    <property type="protein sequence ID" value="CCG53731.1"/>
    <property type="molecule type" value="Genomic_DNA"/>
</dbReference>
<evidence type="ECO:0000313" key="2">
    <source>
        <dbReference type="EMBL" id="CCG53731.1"/>
    </source>
</evidence>
<protein>
    <submittedName>
        <fullName evidence="2">Uncharacterized protein</fullName>
    </submittedName>
</protein>
<dbReference type="RefSeq" id="WP_014388850.1">
    <property type="nucleotide sequence ID" value="NC_017025.1"/>
</dbReference>
<dbReference type="OrthoDB" id="1272140at2"/>
<dbReference type="KEGG" id="fin:KQS_08980"/>
<evidence type="ECO:0000313" key="3">
    <source>
        <dbReference type="Proteomes" id="UP000007599"/>
    </source>
</evidence>
<dbReference type="PATRIC" id="fig|1094466.5.peg.1760"/>
<reference evidence="3" key="2">
    <citation type="submission" date="2012-03" db="EMBL/GenBank/DDBJ databases">
        <title>Complete genome sequence of Flavobacterium indicum GPTSA100-9T, isolated from warm spring water.</title>
        <authorList>
            <person name="Barbier P."/>
            <person name="Houel A."/>
            <person name="Loux V."/>
            <person name="Poulain J."/>
            <person name="Bernardet J.-F."/>
            <person name="Touchon M."/>
            <person name="Duchaud E."/>
        </authorList>
    </citation>
    <scope>NUCLEOTIDE SEQUENCE [LARGE SCALE GENOMIC DNA]</scope>
    <source>
        <strain evidence="3">DSM 17447 / CIP 109464 / GPTSA100-9</strain>
    </source>
</reference>
<organism evidence="2 3">
    <name type="scientific">Flavobacterium indicum (strain DSM 17447 / CIP 109464 / GPTSA100-9)</name>
    <dbReference type="NCBI Taxonomy" id="1094466"/>
    <lineage>
        <taxon>Bacteria</taxon>
        <taxon>Pseudomonadati</taxon>
        <taxon>Bacteroidota</taxon>
        <taxon>Flavobacteriia</taxon>
        <taxon>Flavobacteriales</taxon>
        <taxon>Flavobacteriaceae</taxon>
        <taxon>Flavobacterium</taxon>
    </lineage>
</organism>
<proteinExistence type="predicted"/>
<gene>
    <name evidence="2" type="ordered locus">KQS_08980</name>
</gene>
<dbReference type="AlphaFoldDB" id="H8XU01"/>
<name>H8XU01_FLAIG</name>
<dbReference type="HOGENOM" id="CLU_882320_0_0_10"/>